<evidence type="ECO:0000313" key="3">
    <source>
        <dbReference type="EMBL" id="MFC1434767.1"/>
    </source>
</evidence>
<dbReference type="RefSeq" id="WP_380519243.1">
    <property type="nucleotide sequence ID" value="NZ_JBHEZX010000030.1"/>
</dbReference>
<keyword evidence="1" id="KW-1133">Transmembrane helix</keyword>
<proteinExistence type="predicted"/>
<name>A0ABV6VMC8_9ACTN</name>
<evidence type="ECO:0000256" key="1">
    <source>
        <dbReference type="SAM" id="Phobius"/>
    </source>
</evidence>
<comment type="caution">
    <text evidence="2">The sequence shown here is derived from an EMBL/GenBank/DDBJ whole genome shotgun (WGS) entry which is preliminary data.</text>
</comment>
<reference evidence="4 5" key="1">
    <citation type="submission" date="2024-09" db="EMBL/GenBank/DDBJ databases">
        <authorList>
            <person name="Lee S.D."/>
        </authorList>
    </citation>
    <scope>NUCLEOTIDE SEQUENCE [LARGE SCALE GENOMIC DNA]</scope>
    <source>
        <strain evidence="2 5">N1-1</strain>
        <strain evidence="3 4">N1-3</strain>
    </source>
</reference>
<dbReference type="EMBL" id="JBHEZY010000014">
    <property type="protein sequence ID" value="MFC1434767.1"/>
    <property type="molecule type" value="Genomic_DNA"/>
</dbReference>
<evidence type="ECO:0000313" key="4">
    <source>
        <dbReference type="Proteomes" id="UP001592530"/>
    </source>
</evidence>
<keyword evidence="1" id="KW-0812">Transmembrane</keyword>
<feature type="transmembrane region" description="Helical" evidence="1">
    <location>
        <begin position="75"/>
        <end position="94"/>
    </location>
</feature>
<feature type="transmembrane region" description="Helical" evidence="1">
    <location>
        <begin position="40"/>
        <end position="60"/>
    </location>
</feature>
<keyword evidence="5" id="KW-1185">Reference proteome</keyword>
<protein>
    <submittedName>
        <fullName evidence="2">Uncharacterized protein</fullName>
    </submittedName>
</protein>
<evidence type="ECO:0000313" key="5">
    <source>
        <dbReference type="Proteomes" id="UP001592582"/>
    </source>
</evidence>
<gene>
    <name evidence="3" type="ORF">ACEZDB_29405</name>
    <name evidence="2" type="ORF">ACEZDG_37155</name>
</gene>
<dbReference type="Proteomes" id="UP001592530">
    <property type="component" value="Unassembled WGS sequence"/>
</dbReference>
<sequence>MSIDLEYAEFAVSGAAVGAAAVRQLWCAARTRRRRGANRMMAAALLLNLLLGGAATLDWADDSIKGTQTGAYPPLLWPLALFAVGAVVSLAVNARPGPAAGPVRTAVPVRFRDSGVRERERRRAA</sequence>
<accession>A0ABV6VMC8</accession>
<keyword evidence="1" id="KW-0472">Membrane</keyword>
<evidence type="ECO:0000313" key="2">
    <source>
        <dbReference type="EMBL" id="MFC1414900.1"/>
    </source>
</evidence>
<dbReference type="EMBL" id="JBHEZX010000030">
    <property type="protein sequence ID" value="MFC1414900.1"/>
    <property type="molecule type" value="Genomic_DNA"/>
</dbReference>
<organism evidence="2 5">
    <name type="scientific">Streptacidiphilus alkalitolerans</name>
    <dbReference type="NCBI Taxonomy" id="3342712"/>
    <lineage>
        <taxon>Bacteria</taxon>
        <taxon>Bacillati</taxon>
        <taxon>Actinomycetota</taxon>
        <taxon>Actinomycetes</taxon>
        <taxon>Kitasatosporales</taxon>
        <taxon>Streptomycetaceae</taxon>
        <taxon>Streptacidiphilus</taxon>
    </lineage>
</organism>
<dbReference type="Proteomes" id="UP001592582">
    <property type="component" value="Unassembled WGS sequence"/>
</dbReference>